<organism evidence="1 2">
    <name type="scientific">Catharanthus roseus</name>
    <name type="common">Madagascar periwinkle</name>
    <name type="synonym">Vinca rosea</name>
    <dbReference type="NCBI Taxonomy" id="4058"/>
    <lineage>
        <taxon>Eukaryota</taxon>
        <taxon>Viridiplantae</taxon>
        <taxon>Streptophyta</taxon>
        <taxon>Embryophyta</taxon>
        <taxon>Tracheophyta</taxon>
        <taxon>Spermatophyta</taxon>
        <taxon>Magnoliopsida</taxon>
        <taxon>eudicotyledons</taxon>
        <taxon>Gunneridae</taxon>
        <taxon>Pentapetalae</taxon>
        <taxon>asterids</taxon>
        <taxon>lamiids</taxon>
        <taxon>Gentianales</taxon>
        <taxon>Apocynaceae</taxon>
        <taxon>Rauvolfioideae</taxon>
        <taxon>Vinceae</taxon>
        <taxon>Catharanthinae</taxon>
        <taxon>Catharanthus</taxon>
    </lineage>
</organism>
<sequence length="192" mass="21885">MANSSSCDLFVMATQKEESIKKPLEPSIDYPSFVHLDISVSTCFCPAAGNPLNNHKVFKGVTLTGEKSLLSSTIASPNECKENIKNILVDLGVPMNFCGFNWRHKYVTSDEIHEMPRVEDMDGLIEKLYWFLYEVKTEQANEDFSFLPVNLVIVKRVVVKDDDEFDIWCSAFQEETDDVFARTEDDLLNSRL</sequence>
<reference evidence="2" key="1">
    <citation type="journal article" date="2023" name="Nat. Plants">
        <title>Single-cell RNA sequencing provides a high-resolution roadmap for understanding the multicellular compartmentation of specialized metabolism.</title>
        <authorList>
            <person name="Sun S."/>
            <person name="Shen X."/>
            <person name="Li Y."/>
            <person name="Li Y."/>
            <person name="Wang S."/>
            <person name="Li R."/>
            <person name="Zhang H."/>
            <person name="Shen G."/>
            <person name="Guo B."/>
            <person name="Wei J."/>
            <person name="Xu J."/>
            <person name="St-Pierre B."/>
            <person name="Chen S."/>
            <person name="Sun C."/>
        </authorList>
    </citation>
    <scope>NUCLEOTIDE SEQUENCE [LARGE SCALE GENOMIC DNA]</scope>
</reference>
<dbReference type="EMBL" id="CM044708">
    <property type="protein sequence ID" value="KAI5647578.1"/>
    <property type="molecule type" value="Genomic_DNA"/>
</dbReference>
<keyword evidence="2" id="KW-1185">Reference proteome</keyword>
<dbReference type="Proteomes" id="UP001060085">
    <property type="component" value="Linkage Group LG08"/>
</dbReference>
<protein>
    <submittedName>
        <fullName evidence="1">Uncharacterized protein</fullName>
    </submittedName>
</protein>
<accession>A0ACB9ZJJ7</accession>
<name>A0ACB9ZJJ7_CATRO</name>
<gene>
    <name evidence="1" type="ORF">M9H77_33583</name>
</gene>
<proteinExistence type="predicted"/>
<comment type="caution">
    <text evidence="1">The sequence shown here is derived from an EMBL/GenBank/DDBJ whole genome shotgun (WGS) entry which is preliminary data.</text>
</comment>
<evidence type="ECO:0000313" key="1">
    <source>
        <dbReference type="EMBL" id="KAI5647578.1"/>
    </source>
</evidence>
<evidence type="ECO:0000313" key="2">
    <source>
        <dbReference type="Proteomes" id="UP001060085"/>
    </source>
</evidence>